<dbReference type="EMBL" id="JBBYHV010000001">
    <property type="protein sequence ID" value="MEL1250766.1"/>
    <property type="molecule type" value="Genomic_DNA"/>
</dbReference>
<feature type="signal peptide" evidence="1">
    <location>
        <begin position="1"/>
        <end position="23"/>
    </location>
</feature>
<keyword evidence="1" id="KW-0732">Signal</keyword>
<sequence>MRRAAVVLLAMLAAAPVTFPAQAQEGEGEPVEACTPANAERVTIAQLEADFRQLAGRCITVYGLHAFGRYATQNGFYPDAEAALRGAHMLVINYHNEADEHARHPPRWEEVTGRFGSCVLQYEWLYAEMERNPNILPMLGGLCHYTLDAHYIVPVVYAPAGGPPVTRLRLEDTSAEERAFEPVDITENSEFAGRTTFEQLLHILSFRNFEDYIRLHDPVRAEELEDLTPLDLDPHELDELADMTLRFENARDTWRGFAGDRDPRLFVLRSVAADENEDGTVSVHIEDLEEESDRTFCVLREGQEIDAFPVRWADIDNQPSRPYFCARVMDAISRSGEPPRIEVPYAVTGFPEAAE</sequence>
<proteinExistence type="predicted"/>
<gene>
    <name evidence="2" type="ORF">AAEO60_08790</name>
</gene>
<name>A0ABU9IEZ9_9SPHN</name>
<evidence type="ECO:0000256" key="1">
    <source>
        <dbReference type="SAM" id="SignalP"/>
    </source>
</evidence>
<protein>
    <recommendedName>
        <fullName evidence="4">Phospholipase C/D domain-containing protein</fullName>
    </recommendedName>
</protein>
<evidence type="ECO:0000313" key="3">
    <source>
        <dbReference type="Proteomes" id="UP001497045"/>
    </source>
</evidence>
<reference evidence="2 3" key="1">
    <citation type="submission" date="2024-04" db="EMBL/GenBank/DDBJ databases">
        <title>Aurantiacibacter sp. DGU6 16S ribosomal RNA gene Genome sequencing and assembly.</title>
        <authorList>
            <person name="Park S."/>
        </authorList>
    </citation>
    <scope>NUCLEOTIDE SEQUENCE [LARGE SCALE GENOMIC DNA]</scope>
    <source>
        <strain evidence="2 3">DGU6</strain>
    </source>
</reference>
<keyword evidence="3" id="KW-1185">Reference proteome</keyword>
<comment type="caution">
    <text evidence="2">The sequence shown here is derived from an EMBL/GenBank/DDBJ whole genome shotgun (WGS) entry which is preliminary data.</text>
</comment>
<evidence type="ECO:0000313" key="2">
    <source>
        <dbReference type="EMBL" id="MEL1250766.1"/>
    </source>
</evidence>
<dbReference type="Proteomes" id="UP001497045">
    <property type="component" value="Unassembled WGS sequence"/>
</dbReference>
<dbReference type="RefSeq" id="WP_341673275.1">
    <property type="nucleotide sequence ID" value="NZ_JBBYHV010000001.1"/>
</dbReference>
<evidence type="ECO:0008006" key="4">
    <source>
        <dbReference type="Google" id="ProtNLM"/>
    </source>
</evidence>
<accession>A0ABU9IEZ9</accession>
<feature type="chain" id="PRO_5045531203" description="Phospholipase C/D domain-containing protein" evidence="1">
    <location>
        <begin position="24"/>
        <end position="355"/>
    </location>
</feature>
<organism evidence="2 3">
    <name type="scientific">Aurantiacibacter gilvus</name>
    <dbReference type="NCBI Taxonomy" id="3139141"/>
    <lineage>
        <taxon>Bacteria</taxon>
        <taxon>Pseudomonadati</taxon>
        <taxon>Pseudomonadota</taxon>
        <taxon>Alphaproteobacteria</taxon>
        <taxon>Sphingomonadales</taxon>
        <taxon>Erythrobacteraceae</taxon>
        <taxon>Aurantiacibacter</taxon>
    </lineage>
</organism>